<dbReference type="AlphaFoldDB" id="A0A8H7NLW2"/>
<dbReference type="Proteomes" id="UP000616885">
    <property type="component" value="Unassembled WGS sequence"/>
</dbReference>
<sequence length="148" mass="15563">MTGLAFDGAPSLVPGSRLGPASTNHSSSGCRWPHGVDSIVPATHEKNIYTGTVPTIHRLLATIATISTSSKHTLEAFRASQIASRIPQFSLHKPQRVFAMSPFKVLAALALLASQAVAHPTGHSHQFAHGHLSVRATGSPAHAHAHAH</sequence>
<protein>
    <submittedName>
        <fullName evidence="1">Uncharacterized protein</fullName>
    </submittedName>
</protein>
<comment type="caution">
    <text evidence="1">The sequence shown here is derived from an EMBL/GenBank/DDBJ whole genome shotgun (WGS) entry which is preliminary data.</text>
</comment>
<organism evidence="1 2">
    <name type="scientific">Bionectria ochroleuca</name>
    <name type="common">Gliocladium roseum</name>
    <dbReference type="NCBI Taxonomy" id="29856"/>
    <lineage>
        <taxon>Eukaryota</taxon>
        <taxon>Fungi</taxon>
        <taxon>Dikarya</taxon>
        <taxon>Ascomycota</taxon>
        <taxon>Pezizomycotina</taxon>
        <taxon>Sordariomycetes</taxon>
        <taxon>Hypocreomycetidae</taxon>
        <taxon>Hypocreales</taxon>
        <taxon>Bionectriaceae</taxon>
        <taxon>Clonostachys</taxon>
    </lineage>
</organism>
<reference evidence="1" key="1">
    <citation type="submission" date="2020-10" db="EMBL/GenBank/DDBJ databases">
        <title>High-Quality Genome Resource of Clonostachys rosea strain S41 by Oxford Nanopore Long-Read Sequencing.</title>
        <authorList>
            <person name="Wang H."/>
        </authorList>
    </citation>
    <scope>NUCLEOTIDE SEQUENCE</scope>
    <source>
        <strain evidence="1">S41</strain>
    </source>
</reference>
<dbReference type="EMBL" id="JADCTT010000001">
    <property type="protein sequence ID" value="KAF9758522.1"/>
    <property type="molecule type" value="Genomic_DNA"/>
</dbReference>
<evidence type="ECO:0000313" key="2">
    <source>
        <dbReference type="Proteomes" id="UP000616885"/>
    </source>
</evidence>
<evidence type="ECO:0000313" key="1">
    <source>
        <dbReference type="EMBL" id="KAF9758522.1"/>
    </source>
</evidence>
<proteinExistence type="predicted"/>
<gene>
    <name evidence="1" type="ORF">IM811_000216</name>
</gene>
<name>A0A8H7NLW2_BIOOC</name>
<accession>A0A8H7NLW2</accession>